<comment type="caution">
    <text evidence="1">The sequence shown here is derived from an EMBL/GenBank/DDBJ whole genome shotgun (WGS) entry which is preliminary data.</text>
</comment>
<dbReference type="EMBL" id="BMQJ01000011">
    <property type="protein sequence ID" value="GGQ09052.1"/>
    <property type="molecule type" value="Genomic_DNA"/>
</dbReference>
<accession>A0ABQ2R1Q5</accession>
<keyword evidence="2" id="KW-1185">Reference proteome</keyword>
<sequence>MVTWPIGTGLIVCAVSPKPVARTSMTADSRVEATLVWSGMGYLLDRGCGEVAVRWWACSRAADLRRRAFALCAQAGYSMAARRMPDSAIAGRPSVMAPPF</sequence>
<dbReference type="Proteomes" id="UP000611554">
    <property type="component" value="Unassembled WGS sequence"/>
</dbReference>
<name>A0ABQ2R1Q5_9ACTN</name>
<reference evidence="2" key="1">
    <citation type="journal article" date="2019" name="Int. J. Syst. Evol. Microbiol.">
        <title>The Global Catalogue of Microorganisms (GCM) 10K type strain sequencing project: providing services to taxonomists for standard genome sequencing and annotation.</title>
        <authorList>
            <consortium name="The Broad Institute Genomics Platform"/>
            <consortium name="The Broad Institute Genome Sequencing Center for Infectious Disease"/>
            <person name="Wu L."/>
            <person name="Ma J."/>
        </authorList>
    </citation>
    <scope>NUCLEOTIDE SEQUENCE [LARGE SCALE GENOMIC DNA]</scope>
    <source>
        <strain evidence="2">JCM 3115</strain>
    </source>
</reference>
<gene>
    <name evidence="1" type="ORF">GCM10010140_44010</name>
</gene>
<proteinExistence type="predicted"/>
<organism evidence="1 2">
    <name type="scientific">Streptosporangium pseudovulgare</name>
    <dbReference type="NCBI Taxonomy" id="35765"/>
    <lineage>
        <taxon>Bacteria</taxon>
        <taxon>Bacillati</taxon>
        <taxon>Actinomycetota</taxon>
        <taxon>Actinomycetes</taxon>
        <taxon>Streptosporangiales</taxon>
        <taxon>Streptosporangiaceae</taxon>
        <taxon>Streptosporangium</taxon>
    </lineage>
</organism>
<evidence type="ECO:0000313" key="1">
    <source>
        <dbReference type="EMBL" id="GGQ09052.1"/>
    </source>
</evidence>
<evidence type="ECO:0000313" key="2">
    <source>
        <dbReference type="Proteomes" id="UP000611554"/>
    </source>
</evidence>
<protein>
    <submittedName>
        <fullName evidence="1">Uncharacterized protein</fullName>
    </submittedName>
</protein>